<organism evidence="1 2">
    <name type="scientific">Gemmata algarum</name>
    <dbReference type="NCBI Taxonomy" id="2975278"/>
    <lineage>
        <taxon>Bacteria</taxon>
        <taxon>Pseudomonadati</taxon>
        <taxon>Planctomycetota</taxon>
        <taxon>Planctomycetia</taxon>
        <taxon>Gemmatales</taxon>
        <taxon>Gemmataceae</taxon>
        <taxon>Gemmata</taxon>
    </lineage>
</organism>
<keyword evidence="2" id="KW-1185">Reference proteome</keyword>
<evidence type="ECO:0000313" key="1">
    <source>
        <dbReference type="EMBL" id="MDY3563147.1"/>
    </source>
</evidence>
<gene>
    <name evidence="1" type="ORF">R5W23_004646</name>
</gene>
<name>A0ABU5F8R1_9BACT</name>
<evidence type="ECO:0008006" key="3">
    <source>
        <dbReference type="Google" id="ProtNLM"/>
    </source>
</evidence>
<proteinExistence type="predicted"/>
<comment type="caution">
    <text evidence="1">The sequence shown here is derived from an EMBL/GenBank/DDBJ whole genome shotgun (WGS) entry which is preliminary data.</text>
</comment>
<protein>
    <recommendedName>
        <fullName evidence="3">SMI1/KNR4 family protein</fullName>
    </recommendedName>
</protein>
<dbReference type="RefSeq" id="WP_320689393.1">
    <property type="nucleotide sequence ID" value="NZ_JAXBLV010000233.1"/>
</dbReference>
<reference evidence="2" key="1">
    <citation type="journal article" date="2023" name="Mar. Drugs">
        <title>Gemmata algarum, a Novel Planctomycete Isolated from an Algal Mat, Displays Antimicrobial Activity.</title>
        <authorList>
            <person name="Kumar G."/>
            <person name="Kallscheuer N."/>
            <person name="Kashif M."/>
            <person name="Ahamad S."/>
            <person name="Jagadeeshwari U."/>
            <person name="Pannikurungottu S."/>
            <person name="Haufschild T."/>
            <person name="Kabuu M."/>
            <person name="Sasikala C."/>
            <person name="Jogler C."/>
            <person name="Ramana C."/>
        </authorList>
    </citation>
    <scope>NUCLEOTIDE SEQUENCE [LARGE SCALE GENOMIC DNA]</scope>
    <source>
        <strain evidence="2">JC673</strain>
    </source>
</reference>
<evidence type="ECO:0000313" key="2">
    <source>
        <dbReference type="Proteomes" id="UP001272242"/>
    </source>
</evidence>
<accession>A0ABU5F8R1</accession>
<sequence length="260" mass="28954">MFRGHFCRSGTLRSIWHGRERKRKPLGGAPVTVTGTRHRFRYLPSEGDWLSGEPGAMMRCLVTLATHRGIAFHQSRRAVVRKLRLLWCGCARARWCHLPDEGRRAIEVVERFADGRAAARAFREARRAVAEWLRGARRFPPGSATPEAAEAMRFAVTAGEVHARLSDRYAVAAPPGAIGFLQDLFGNPFRPVEVAPAWRTATVVGLARAIYAERAFDLMPVLCDALQDAGCTNEDVLSHCRDRTDHARGCWLLDALIGTE</sequence>
<dbReference type="Proteomes" id="UP001272242">
    <property type="component" value="Unassembled WGS sequence"/>
</dbReference>
<dbReference type="EMBL" id="JAXBLV010000233">
    <property type="protein sequence ID" value="MDY3563147.1"/>
    <property type="molecule type" value="Genomic_DNA"/>
</dbReference>